<keyword evidence="2" id="KW-1185">Reference proteome</keyword>
<protein>
    <submittedName>
        <fullName evidence="1">Uncharacterized protein</fullName>
    </submittedName>
</protein>
<gene>
    <name evidence="1" type="ORF">B8V81_2517</name>
</gene>
<name>A0A2N5N192_9BACL</name>
<proteinExistence type="predicted"/>
<dbReference type="Proteomes" id="UP000234789">
    <property type="component" value="Unassembled WGS sequence"/>
</dbReference>
<evidence type="ECO:0000313" key="2">
    <source>
        <dbReference type="Proteomes" id="UP000234789"/>
    </source>
</evidence>
<accession>A0A2N5N192</accession>
<dbReference type="AlphaFoldDB" id="A0A2N5N192"/>
<reference evidence="1 2" key="1">
    <citation type="submission" date="2017-05" db="EMBL/GenBank/DDBJ databases">
        <title>Functional genome analysis of Paenibacillus pasadenensis strain R16: insights on endophytic life style and antifungal activity.</title>
        <authorList>
            <person name="Passera A."/>
            <person name="Marcolungo L."/>
            <person name="Casati P."/>
            <person name="Brasca M."/>
            <person name="Quaglino F."/>
            <person name="Delledonne M."/>
        </authorList>
    </citation>
    <scope>NUCLEOTIDE SEQUENCE [LARGE SCALE GENOMIC DNA]</scope>
    <source>
        <strain evidence="1 2">R16</strain>
    </source>
</reference>
<comment type="caution">
    <text evidence="1">The sequence shown here is derived from an EMBL/GenBank/DDBJ whole genome shotgun (WGS) entry which is preliminary data.</text>
</comment>
<dbReference type="EMBL" id="NFEZ01000004">
    <property type="protein sequence ID" value="PLT44086.1"/>
    <property type="molecule type" value="Genomic_DNA"/>
</dbReference>
<sequence length="48" mass="4889">MEGSWRSGSGSLEGQIPSVSGREIRGIWASAESEGVSILGAAFADVPP</sequence>
<organism evidence="1 2">
    <name type="scientific">Paenibacillus pasadenensis</name>
    <dbReference type="NCBI Taxonomy" id="217090"/>
    <lineage>
        <taxon>Bacteria</taxon>
        <taxon>Bacillati</taxon>
        <taxon>Bacillota</taxon>
        <taxon>Bacilli</taxon>
        <taxon>Bacillales</taxon>
        <taxon>Paenibacillaceae</taxon>
        <taxon>Paenibacillus</taxon>
    </lineage>
</organism>
<evidence type="ECO:0000313" key="1">
    <source>
        <dbReference type="EMBL" id="PLT44086.1"/>
    </source>
</evidence>